<dbReference type="SUPFAM" id="SSF48452">
    <property type="entry name" value="TPR-like"/>
    <property type="match status" value="1"/>
</dbReference>
<name>A0A917N9Y9_9GAMM</name>
<dbReference type="SMART" id="SM00028">
    <property type="entry name" value="TPR"/>
    <property type="match status" value="2"/>
</dbReference>
<dbReference type="AlphaFoldDB" id="A0A917N9Y9"/>
<dbReference type="InterPro" id="IPR011990">
    <property type="entry name" value="TPR-like_helical_dom_sf"/>
</dbReference>
<keyword evidence="3" id="KW-1185">Reference proteome</keyword>
<evidence type="ECO:0000313" key="2">
    <source>
        <dbReference type="EMBL" id="GGI76390.1"/>
    </source>
</evidence>
<comment type="caution">
    <text evidence="2">The sequence shown here is derived from an EMBL/GenBank/DDBJ whole genome shotgun (WGS) entry which is preliminary data.</text>
</comment>
<protein>
    <recommendedName>
        <fullName evidence="4">Tetratricopeptide repeat protein</fullName>
    </recommendedName>
</protein>
<feature type="compositionally biased region" description="Polar residues" evidence="1">
    <location>
        <begin position="29"/>
        <end position="40"/>
    </location>
</feature>
<evidence type="ECO:0000256" key="1">
    <source>
        <dbReference type="SAM" id="MobiDB-lite"/>
    </source>
</evidence>
<reference evidence="2" key="1">
    <citation type="journal article" date="2014" name="Int. J. Syst. Evol. Microbiol.">
        <title>Complete genome sequence of Corynebacterium casei LMG S-19264T (=DSM 44701T), isolated from a smear-ripened cheese.</title>
        <authorList>
            <consortium name="US DOE Joint Genome Institute (JGI-PGF)"/>
            <person name="Walter F."/>
            <person name="Albersmeier A."/>
            <person name="Kalinowski J."/>
            <person name="Ruckert C."/>
        </authorList>
    </citation>
    <scope>NUCLEOTIDE SEQUENCE</scope>
    <source>
        <strain evidence="2">JCM 30804</strain>
    </source>
</reference>
<reference evidence="2" key="2">
    <citation type="submission" date="2020-09" db="EMBL/GenBank/DDBJ databases">
        <authorList>
            <person name="Sun Q."/>
            <person name="Ohkuma M."/>
        </authorList>
    </citation>
    <scope>NUCLEOTIDE SEQUENCE</scope>
    <source>
        <strain evidence="2">JCM 30804</strain>
    </source>
</reference>
<feature type="compositionally biased region" description="Basic and acidic residues" evidence="1">
    <location>
        <begin position="41"/>
        <end position="51"/>
    </location>
</feature>
<feature type="compositionally biased region" description="Polar residues" evidence="1">
    <location>
        <begin position="272"/>
        <end position="283"/>
    </location>
</feature>
<proteinExistence type="predicted"/>
<feature type="region of interest" description="Disordered" evidence="1">
    <location>
        <begin position="28"/>
        <end position="64"/>
    </location>
</feature>
<evidence type="ECO:0008006" key="4">
    <source>
        <dbReference type="Google" id="ProtNLM"/>
    </source>
</evidence>
<dbReference type="Gene3D" id="1.25.40.10">
    <property type="entry name" value="Tetratricopeptide repeat domain"/>
    <property type="match status" value="1"/>
</dbReference>
<accession>A0A917N9Y9</accession>
<dbReference type="EMBL" id="BMPZ01000002">
    <property type="protein sequence ID" value="GGI76390.1"/>
    <property type="molecule type" value="Genomic_DNA"/>
</dbReference>
<dbReference type="InterPro" id="IPR019734">
    <property type="entry name" value="TPR_rpt"/>
</dbReference>
<organism evidence="2 3">
    <name type="scientific">Shewanella gelidii</name>
    <dbReference type="NCBI Taxonomy" id="1642821"/>
    <lineage>
        <taxon>Bacteria</taxon>
        <taxon>Pseudomonadati</taxon>
        <taxon>Pseudomonadota</taxon>
        <taxon>Gammaproteobacteria</taxon>
        <taxon>Alteromonadales</taxon>
        <taxon>Shewanellaceae</taxon>
        <taxon>Shewanella</taxon>
    </lineage>
</organism>
<dbReference type="Pfam" id="PF13432">
    <property type="entry name" value="TPR_16"/>
    <property type="match status" value="1"/>
</dbReference>
<dbReference type="Proteomes" id="UP000613743">
    <property type="component" value="Unassembled WGS sequence"/>
</dbReference>
<feature type="region of interest" description="Disordered" evidence="1">
    <location>
        <begin position="262"/>
        <end position="283"/>
    </location>
</feature>
<sequence length="283" mass="31237">MPNSQTSTQETNQESIESMGEHIVAMMDTANTASEASDQLNRSDAKDRDKINGNGTSTDTPSVRMPFLDKAKQMDAQLPPVIIETFKIAKQQMNQQQWTQAEASFDQIIQSHPHLSGTYVNKAIIALQRAKQKSGLASWSQLSPDDPAFHVAEQLLKQAITYNSSNAYAHQIRGQVARLAGQLTLAEQSYRKALVIWPDYPEAQLNLAIFLELFRGQLIEARGLYQAYLSQKPDDSQAQRWLAAIELKIDRAGLTPSAAIQGESAHSLPAQPRTSQNLIHGGA</sequence>
<gene>
    <name evidence="2" type="ORF">GCM10009332_12220</name>
</gene>
<evidence type="ECO:0000313" key="3">
    <source>
        <dbReference type="Proteomes" id="UP000613743"/>
    </source>
</evidence>